<evidence type="ECO:0000256" key="2">
    <source>
        <dbReference type="SAM" id="SignalP"/>
    </source>
</evidence>
<name>A0ABS7VMW9_9HYPH</name>
<evidence type="ECO:0000256" key="1">
    <source>
        <dbReference type="SAM" id="MobiDB-lite"/>
    </source>
</evidence>
<dbReference type="EMBL" id="JAIRBM010000007">
    <property type="protein sequence ID" value="MBZ6076877.1"/>
    <property type="molecule type" value="Genomic_DNA"/>
</dbReference>
<protein>
    <submittedName>
        <fullName evidence="3">Uncharacterized protein</fullName>
    </submittedName>
</protein>
<dbReference type="Proteomes" id="UP000704176">
    <property type="component" value="Unassembled WGS sequence"/>
</dbReference>
<gene>
    <name evidence="3" type="ORF">K9B37_11380</name>
</gene>
<sequence>MKRHLFLSTLLTCAIGAVGLSAAPASALTMKECSAKYKEAQSAGTLGTMKWNDFRKTQCAANAPGAAATTTSPAAPATTGAVAAPQKQPSAVTAQPAAPAMKGNAVFPSAVSTKYSSESAGKARMHTCLDQYKANQAGGANGNGGLKWIEKGGGYYSQCNAHLKG</sequence>
<feature type="region of interest" description="Disordered" evidence="1">
    <location>
        <begin position="65"/>
        <end position="96"/>
    </location>
</feature>
<accession>A0ABS7VMW9</accession>
<evidence type="ECO:0000313" key="3">
    <source>
        <dbReference type="EMBL" id="MBZ6076877.1"/>
    </source>
</evidence>
<proteinExistence type="predicted"/>
<feature type="chain" id="PRO_5047253168" evidence="2">
    <location>
        <begin position="23"/>
        <end position="165"/>
    </location>
</feature>
<organism evidence="3 4">
    <name type="scientific">Microvirga puerhi</name>
    <dbReference type="NCBI Taxonomy" id="2876078"/>
    <lineage>
        <taxon>Bacteria</taxon>
        <taxon>Pseudomonadati</taxon>
        <taxon>Pseudomonadota</taxon>
        <taxon>Alphaproteobacteria</taxon>
        <taxon>Hyphomicrobiales</taxon>
        <taxon>Methylobacteriaceae</taxon>
        <taxon>Microvirga</taxon>
    </lineage>
</organism>
<feature type="compositionally biased region" description="Low complexity" evidence="1">
    <location>
        <begin position="65"/>
        <end position="85"/>
    </location>
</feature>
<dbReference type="RefSeq" id="WP_224313196.1">
    <property type="nucleotide sequence ID" value="NZ_JAIRBM010000007.1"/>
</dbReference>
<keyword evidence="4" id="KW-1185">Reference proteome</keyword>
<keyword evidence="2" id="KW-0732">Signal</keyword>
<evidence type="ECO:0000313" key="4">
    <source>
        <dbReference type="Proteomes" id="UP000704176"/>
    </source>
</evidence>
<reference evidence="3 4" key="1">
    <citation type="submission" date="2021-09" db="EMBL/GenBank/DDBJ databases">
        <title>The complete genome sequence of a new microorganism.</title>
        <authorList>
            <person name="Zi Z."/>
        </authorList>
    </citation>
    <scope>NUCLEOTIDE SEQUENCE [LARGE SCALE GENOMIC DNA]</scope>
    <source>
        <strain evidence="3 4">WGZ8</strain>
    </source>
</reference>
<comment type="caution">
    <text evidence="3">The sequence shown here is derived from an EMBL/GenBank/DDBJ whole genome shotgun (WGS) entry which is preliminary data.</text>
</comment>
<feature type="signal peptide" evidence="2">
    <location>
        <begin position="1"/>
        <end position="22"/>
    </location>
</feature>